<dbReference type="RefSeq" id="WP_345938356.1">
    <property type="nucleotide sequence ID" value="NZ_JBBKTW010000009.1"/>
</dbReference>
<dbReference type="InterPro" id="IPR006311">
    <property type="entry name" value="TAT_signal"/>
</dbReference>
<feature type="domain" description="FecR protein" evidence="1">
    <location>
        <begin position="110"/>
        <end position="199"/>
    </location>
</feature>
<sequence length="313" mass="34329">MTDDSAHDREQAEALKWFLLMKEEPVGLADRDAFARWLAGHERRAEAYARAEALWARFDAVKPAYNAMAGGLRSDGRRISRRAVLTGGAVLVAGAAGSQLVSPTRLLADATTGVAERRMLTLPDGSRVELAGRSALSIRYTGQRRDVTLHDGEGWFQPRPDPRPFVARTAQGRVATTGTGFDLRARARASTVYAIDGDITVMPDAAAPFTATPRQDVRFTDQGMQRALRRAPEDVLAWRHDRIVFEDVPLAEVLDDLGRHRHGPILLADRRAAALPVTAVFDLTDIDRALAIIAETLPVRMHRMAGLVVVRSA</sequence>
<gene>
    <name evidence="3" type="ORF">WG926_22705</name>
</gene>
<proteinExistence type="predicted"/>
<dbReference type="Pfam" id="PF16220">
    <property type="entry name" value="DUF4880"/>
    <property type="match status" value="1"/>
</dbReference>
<evidence type="ECO:0000259" key="1">
    <source>
        <dbReference type="Pfam" id="PF04773"/>
    </source>
</evidence>
<feature type="domain" description="FecR N-terminal" evidence="2">
    <location>
        <begin position="13"/>
        <end position="54"/>
    </location>
</feature>
<dbReference type="InterPro" id="IPR006860">
    <property type="entry name" value="FecR"/>
</dbReference>
<dbReference type="Proteomes" id="UP001413721">
    <property type="component" value="Unassembled WGS sequence"/>
</dbReference>
<dbReference type="Pfam" id="PF04773">
    <property type="entry name" value="FecR"/>
    <property type="match status" value="1"/>
</dbReference>
<evidence type="ECO:0000313" key="3">
    <source>
        <dbReference type="EMBL" id="MEN2991141.1"/>
    </source>
</evidence>
<comment type="caution">
    <text evidence="3">The sequence shown here is derived from an EMBL/GenBank/DDBJ whole genome shotgun (WGS) entry which is preliminary data.</text>
</comment>
<dbReference type="Gene3D" id="2.60.120.1440">
    <property type="match status" value="1"/>
</dbReference>
<evidence type="ECO:0000313" key="4">
    <source>
        <dbReference type="Proteomes" id="UP001413721"/>
    </source>
</evidence>
<evidence type="ECO:0000259" key="2">
    <source>
        <dbReference type="Pfam" id="PF16220"/>
    </source>
</evidence>
<dbReference type="EMBL" id="JBBKTW010000009">
    <property type="protein sequence ID" value="MEN2991141.1"/>
    <property type="molecule type" value="Genomic_DNA"/>
</dbReference>
<dbReference type="PANTHER" id="PTHR30273:SF2">
    <property type="entry name" value="PROTEIN FECR"/>
    <property type="match status" value="1"/>
</dbReference>
<accession>A0ABU9YQR1</accession>
<dbReference type="InterPro" id="IPR012373">
    <property type="entry name" value="Ferrdict_sens_TM"/>
</dbReference>
<reference evidence="3 4" key="1">
    <citation type="submission" date="2024-03" db="EMBL/GenBank/DDBJ databases">
        <title>High-quality draft genome sequencing of Tistrella sp. BH-R2-4.</title>
        <authorList>
            <person name="Dong C."/>
        </authorList>
    </citation>
    <scope>NUCLEOTIDE SEQUENCE [LARGE SCALE GENOMIC DNA]</scope>
    <source>
        <strain evidence="3 4">BH-R2-4</strain>
    </source>
</reference>
<dbReference type="PIRSF" id="PIRSF018266">
    <property type="entry name" value="FecR"/>
    <property type="match status" value="1"/>
</dbReference>
<organism evidence="3 4">
    <name type="scientific">Tistrella arctica</name>
    <dbReference type="NCBI Taxonomy" id="3133430"/>
    <lineage>
        <taxon>Bacteria</taxon>
        <taxon>Pseudomonadati</taxon>
        <taxon>Pseudomonadota</taxon>
        <taxon>Alphaproteobacteria</taxon>
        <taxon>Geminicoccales</taxon>
        <taxon>Geminicoccaceae</taxon>
        <taxon>Tistrella</taxon>
    </lineage>
</organism>
<dbReference type="Gene3D" id="3.55.50.30">
    <property type="match status" value="1"/>
</dbReference>
<protein>
    <submittedName>
        <fullName evidence="3">FecR domain-containing protein</fullName>
    </submittedName>
</protein>
<dbReference type="InterPro" id="IPR032623">
    <property type="entry name" value="FecR_N"/>
</dbReference>
<dbReference type="PROSITE" id="PS51318">
    <property type="entry name" value="TAT"/>
    <property type="match status" value="1"/>
</dbReference>
<keyword evidence="4" id="KW-1185">Reference proteome</keyword>
<dbReference type="PANTHER" id="PTHR30273">
    <property type="entry name" value="PERIPLASMIC SIGNAL SENSOR AND SIGMA FACTOR ACTIVATOR FECR-RELATED"/>
    <property type="match status" value="1"/>
</dbReference>
<name>A0ABU9YQR1_9PROT</name>